<accession>X1DHP6</accession>
<proteinExistence type="predicted"/>
<sequence>MQVNKTLKLPMVDFDLAIVPYRFPNFQLVIINHKSQIENSQLTFWPYTSKLTALIPAFAGTGLTNRPEFSLGLAIVGKKHKTQR</sequence>
<evidence type="ECO:0000313" key="1">
    <source>
        <dbReference type="EMBL" id="GAH04524.1"/>
    </source>
</evidence>
<protein>
    <submittedName>
        <fullName evidence="1">Uncharacterized protein</fullName>
    </submittedName>
</protein>
<dbReference type="EMBL" id="BART01023175">
    <property type="protein sequence ID" value="GAH04524.1"/>
    <property type="molecule type" value="Genomic_DNA"/>
</dbReference>
<gene>
    <name evidence="1" type="ORF">S01H4_42232</name>
</gene>
<name>X1DHP6_9ZZZZ</name>
<dbReference type="AlphaFoldDB" id="X1DHP6"/>
<reference evidence="1" key="1">
    <citation type="journal article" date="2014" name="Front. Microbiol.">
        <title>High frequency of phylogenetically diverse reductive dehalogenase-homologous genes in deep subseafloor sedimentary metagenomes.</title>
        <authorList>
            <person name="Kawai M."/>
            <person name="Futagami T."/>
            <person name="Toyoda A."/>
            <person name="Takaki Y."/>
            <person name="Nishi S."/>
            <person name="Hori S."/>
            <person name="Arai W."/>
            <person name="Tsubouchi T."/>
            <person name="Morono Y."/>
            <person name="Uchiyama I."/>
            <person name="Ito T."/>
            <person name="Fujiyama A."/>
            <person name="Inagaki F."/>
            <person name="Takami H."/>
        </authorList>
    </citation>
    <scope>NUCLEOTIDE SEQUENCE</scope>
    <source>
        <strain evidence="1">Expedition CK06-06</strain>
    </source>
</reference>
<comment type="caution">
    <text evidence="1">The sequence shown here is derived from an EMBL/GenBank/DDBJ whole genome shotgun (WGS) entry which is preliminary data.</text>
</comment>
<organism evidence="1">
    <name type="scientific">marine sediment metagenome</name>
    <dbReference type="NCBI Taxonomy" id="412755"/>
    <lineage>
        <taxon>unclassified sequences</taxon>
        <taxon>metagenomes</taxon>
        <taxon>ecological metagenomes</taxon>
    </lineage>
</organism>